<sequence length="259" mass="28658">MLPSSTKQNYKSAEAGVAYLGLCVADEADCIDWLKGPVRNRAYDAEEVAALNDFMRVEGFDDTALHAALMAPDEQLSENDIGEAMAELALQSQLQAIWPTNRRRDMRSVRASLPGADIVGFIPSDDGGYRFLFAEVKTSSDLKVPPAVMYGNKGLEYQLYTLATDWRVLRRLLSYTYSRVRETSLMPVWREAFKRLANEFPTGAELVGVLVRDTTPQAKDVAHHAGALSGKLPNVDCVSLLALYICVPAKNWSLHCTPL</sequence>
<accession>A0A2S5E4J9</accession>
<dbReference type="InterPro" id="IPR014976">
    <property type="entry name" value="AbpA_HamA_C"/>
</dbReference>
<dbReference type="EMBL" id="PQVP01000001">
    <property type="protein sequence ID" value="POZ86212.1"/>
    <property type="molecule type" value="Genomic_DNA"/>
</dbReference>
<dbReference type="AlphaFoldDB" id="A0A2S5E4J9"/>
<proteinExistence type="predicted"/>
<organism evidence="2 3">
    <name type="scientific">Burkholderia contaminans</name>
    <dbReference type="NCBI Taxonomy" id="488447"/>
    <lineage>
        <taxon>Bacteria</taxon>
        <taxon>Pseudomonadati</taxon>
        <taxon>Pseudomonadota</taxon>
        <taxon>Betaproteobacteria</taxon>
        <taxon>Burkholderiales</taxon>
        <taxon>Burkholderiaceae</taxon>
        <taxon>Burkholderia</taxon>
        <taxon>Burkholderia cepacia complex</taxon>
    </lineage>
</organism>
<feature type="domain" description="Anti-bacteriophage protein A/HamA C-terminal" evidence="1">
    <location>
        <begin position="26"/>
        <end position="143"/>
    </location>
</feature>
<evidence type="ECO:0000313" key="2">
    <source>
        <dbReference type="EMBL" id="POZ86212.1"/>
    </source>
</evidence>
<dbReference type="Proteomes" id="UP000238655">
    <property type="component" value="Chromosome 2"/>
</dbReference>
<evidence type="ECO:0000313" key="3">
    <source>
        <dbReference type="Proteomes" id="UP000238655"/>
    </source>
</evidence>
<reference evidence="2 3" key="1">
    <citation type="submission" date="2018-01" db="EMBL/GenBank/DDBJ databases">
        <title>Successful Treatment of Persistent Burkholderia cepacia Bacteremia with Ceftazidime-Avibactam.</title>
        <authorList>
            <person name="Tamma P."/>
            <person name="Fan Y."/>
            <person name="Bergman Y."/>
            <person name="Sick-Samuels A."/>
            <person name="Hsu A."/>
            <person name="Timp W."/>
            <person name="Simner P."/>
        </authorList>
    </citation>
    <scope>NUCLEOTIDE SEQUENCE [LARGE SCALE GENOMIC DNA]</scope>
    <source>
        <strain evidence="2 3">170816</strain>
    </source>
</reference>
<name>A0A2S5E4J9_9BURK</name>
<gene>
    <name evidence="2" type="ORF">C3743_06830</name>
</gene>
<comment type="caution">
    <text evidence="2">The sequence shown here is derived from an EMBL/GenBank/DDBJ whole genome shotgun (WGS) entry which is preliminary data.</text>
</comment>
<dbReference type="Pfam" id="PF08878">
    <property type="entry name" value="HamA"/>
    <property type="match status" value="1"/>
</dbReference>
<protein>
    <recommendedName>
        <fullName evidence="1">Anti-bacteriophage protein A/HamA C-terminal domain-containing protein</fullName>
    </recommendedName>
</protein>
<evidence type="ECO:0000259" key="1">
    <source>
        <dbReference type="Pfam" id="PF08878"/>
    </source>
</evidence>